<organism evidence="1 2">
    <name type="scientific">Pristionchus pacificus</name>
    <name type="common">Parasitic nematode worm</name>
    <dbReference type="NCBI Taxonomy" id="54126"/>
    <lineage>
        <taxon>Eukaryota</taxon>
        <taxon>Metazoa</taxon>
        <taxon>Ecdysozoa</taxon>
        <taxon>Nematoda</taxon>
        <taxon>Chromadorea</taxon>
        <taxon>Rhabditida</taxon>
        <taxon>Rhabditina</taxon>
        <taxon>Diplogasteromorpha</taxon>
        <taxon>Diplogasteroidea</taxon>
        <taxon>Neodiplogasteridae</taxon>
        <taxon>Pristionchus</taxon>
    </lineage>
</organism>
<sequence>MFNAASTRWVGCPVDTRTGVERIVGEAPSSSSRGLITSGDDEEWPPRGPQNGAGVQDRKQLVY</sequence>
<reference evidence="1" key="2">
    <citation type="submission" date="2022-06" db="UniProtKB">
        <authorList>
            <consortium name="EnsemblMetazoa"/>
        </authorList>
    </citation>
    <scope>IDENTIFICATION</scope>
    <source>
        <strain evidence="1">PS312</strain>
    </source>
</reference>
<accession>A0A2A6BDM9</accession>
<dbReference type="EnsemblMetazoa" id="PPA45425.1">
    <property type="protein sequence ID" value="PPA45425.1"/>
    <property type="gene ID" value="WBGene00283794"/>
</dbReference>
<proteinExistence type="predicted"/>
<protein>
    <submittedName>
        <fullName evidence="1">Uncharacterized protein</fullName>
    </submittedName>
</protein>
<reference evidence="2" key="1">
    <citation type="journal article" date="2008" name="Nat. Genet.">
        <title>The Pristionchus pacificus genome provides a unique perspective on nematode lifestyle and parasitism.</title>
        <authorList>
            <person name="Dieterich C."/>
            <person name="Clifton S.W."/>
            <person name="Schuster L.N."/>
            <person name="Chinwalla A."/>
            <person name="Delehaunty K."/>
            <person name="Dinkelacker I."/>
            <person name="Fulton L."/>
            <person name="Fulton R."/>
            <person name="Godfrey J."/>
            <person name="Minx P."/>
            <person name="Mitreva M."/>
            <person name="Roeseler W."/>
            <person name="Tian H."/>
            <person name="Witte H."/>
            <person name="Yang S.P."/>
            <person name="Wilson R.K."/>
            <person name="Sommer R.J."/>
        </authorList>
    </citation>
    <scope>NUCLEOTIDE SEQUENCE [LARGE SCALE GENOMIC DNA]</scope>
    <source>
        <strain evidence="2">PS312</strain>
    </source>
</reference>
<name>A0A2A6BDM9_PRIPA</name>
<keyword evidence="2" id="KW-1185">Reference proteome</keyword>
<dbReference type="AlphaFoldDB" id="A0A2A6BDM9"/>
<dbReference type="Proteomes" id="UP000005239">
    <property type="component" value="Unassembled WGS sequence"/>
</dbReference>
<evidence type="ECO:0000313" key="1">
    <source>
        <dbReference type="EnsemblMetazoa" id="PPA45425.1"/>
    </source>
</evidence>
<gene>
    <name evidence="1" type="primary">WBGene00283794</name>
</gene>
<accession>A0A8R1V0L8</accession>
<evidence type="ECO:0000313" key="2">
    <source>
        <dbReference type="Proteomes" id="UP000005239"/>
    </source>
</evidence>